<dbReference type="GO" id="GO:0003677">
    <property type="term" value="F:DNA binding"/>
    <property type="evidence" value="ECO:0007669"/>
    <property type="project" value="InterPro"/>
</dbReference>
<reference evidence="8 9" key="1">
    <citation type="submission" date="2016-02" db="EMBL/GenBank/DDBJ databases">
        <title>Genome analysis of coral dinoflagellate symbionts highlights evolutionary adaptations to a symbiotic lifestyle.</title>
        <authorList>
            <person name="Aranda M."/>
            <person name="Li Y."/>
            <person name="Liew Y.J."/>
            <person name="Baumgarten S."/>
            <person name="Simakov O."/>
            <person name="Wilson M."/>
            <person name="Piel J."/>
            <person name="Ashoor H."/>
            <person name="Bougouffa S."/>
            <person name="Bajic V.B."/>
            <person name="Ryu T."/>
            <person name="Ravasi T."/>
            <person name="Bayer T."/>
            <person name="Micklem G."/>
            <person name="Kim H."/>
            <person name="Bhak J."/>
            <person name="Lajeunesse T.C."/>
            <person name="Voolstra C.R."/>
        </authorList>
    </citation>
    <scope>NUCLEOTIDE SEQUENCE [LARGE SCALE GENOMIC DNA]</scope>
    <source>
        <strain evidence="8 9">CCMP2467</strain>
    </source>
</reference>
<dbReference type="AlphaFoldDB" id="A0A1Q9EL64"/>
<dbReference type="SUPFAM" id="SSF54534">
    <property type="entry name" value="FKBP-like"/>
    <property type="match status" value="1"/>
</dbReference>
<dbReference type="InterPro" id="IPR046357">
    <property type="entry name" value="PPIase_dom_sf"/>
</dbReference>
<evidence type="ECO:0000256" key="1">
    <source>
        <dbReference type="ARBA" id="ARBA00000971"/>
    </source>
</evidence>
<dbReference type="InterPro" id="IPR023058">
    <property type="entry name" value="PPIase_PpiC_CS"/>
</dbReference>
<gene>
    <name evidence="8" type="primary">pin4</name>
    <name evidence="8" type="ORF">AK812_SmicGene8418</name>
</gene>
<dbReference type="EMBL" id="LSRX01000124">
    <property type="protein sequence ID" value="OLQ08081.1"/>
    <property type="molecule type" value="Genomic_DNA"/>
</dbReference>
<keyword evidence="9" id="KW-1185">Reference proteome</keyword>
<evidence type="ECO:0000256" key="5">
    <source>
        <dbReference type="PROSITE-ProRule" id="PRU00278"/>
    </source>
</evidence>
<sequence>MMTSIQAYRPCEMQKVQSHRASLRELYTNVQRLRSTLQPAVAVLGDTSVALKGAAEAVDRWSSTRTEESDSLQKAAAELAGLRDAQARLKKALQAECPKGGKDSASTGAVAPKPKRTNCGGRTAVDFSLFTRARWEAERRKGASMLAGGEGDSVKVFTQEMPKAFPEEKACTQVKGRHILVNNVEKAKRVYLEMAVTGTADRNGFLRHASGAKFASLASERSECQSAKAGGDLGWIVKDPASSKLQEVAFATPRSSCSPPFKSGNGFHIFFCEERR</sequence>
<dbReference type="Gene3D" id="3.10.50.40">
    <property type="match status" value="1"/>
</dbReference>
<evidence type="ECO:0000256" key="2">
    <source>
        <dbReference type="ARBA" id="ARBA00010242"/>
    </source>
</evidence>
<evidence type="ECO:0000259" key="7">
    <source>
        <dbReference type="PROSITE" id="PS50198"/>
    </source>
</evidence>
<evidence type="ECO:0000256" key="6">
    <source>
        <dbReference type="RuleBase" id="RU363014"/>
    </source>
</evidence>
<comment type="catalytic activity">
    <reaction evidence="1 6">
        <text>[protein]-peptidylproline (omega=180) = [protein]-peptidylproline (omega=0)</text>
        <dbReference type="Rhea" id="RHEA:16237"/>
        <dbReference type="Rhea" id="RHEA-COMP:10747"/>
        <dbReference type="Rhea" id="RHEA-COMP:10748"/>
        <dbReference type="ChEBI" id="CHEBI:83833"/>
        <dbReference type="ChEBI" id="CHEBI:83834"/>
        <dbReference type="EC" id="5.2.1.8"/>
    </reaction>
</comment>
<dbReference type="OrthoDB" id="2530521at2759"/>
<comment type="similarity">
    <text evidence="2">Belongs to the PpiC/parvulin rotamase family. PIN4 subfamily.</text>
</comment>
<dbReference type="InterPro" id="IPR000297">
    <property type="entry name" value="PPIase_PpiC"/>
</dbReference>
<accession>A0A1Q9EL64</accession>
<proteinExistence type="inferred from homology"/>
<evidence type="ECO:0000256" key="3">
    <source>
        <dbReference type="ARBA" id="ARBA00023110"/>
    </source>
</evidence>
<dbReference type="EC" id="5.2.1.8" evidence="6"/>
<protein>
    <recommendedName>
        <fullName evidence="6">Peptidyl-prolyl cis-trans isomerase</fullName>
        <ecNumber evidence="6">5.2.1.8</ecNumber>
    </recommendedName>
</protein>
<dbReference type="PROSITE" id="PS50198">
    <property type="entry name" value="PPIC_PPIASE_2"/>
    <property type="match status" value="1"/>
</dbReference>
<evidence type="ECO:0000313" key="9">
    <source>
        <dbReference type="Proteomes" id="UP000186817"/>
    </source>
</evidence>
<dbReference type="PANTHER" id="PTHR45995">
    <property type="match status" value="1"/>
</dbReference>
<dbReference type="GO" id="GO:0006364">
    <property type="term" value="P:rRNA processing"/>
    <property type="evidence" value="ECO:0007669"/>
    <property type="project" value="InterPro"/>
</dbReference>
<dbReference type="Pfam" id="PF00639">
    <property type="entry name" value="Rotamase"/>
    <property type="match status" value="1"/>
</dbReference>
<dbReference type="PROSITE" id="PS01096">
    <property type="entry name" value="PPIC_PPIASE_1"/>
    <property type="match status" value="1"/>
</dbReference>
<dbReference type="GO" id="GO:0003755">
    <property type="term" value="F:peptidyl-prolyl cis-trans isomerase activity"/>
    <property type="evidence" value="ECO:0007669"/>
    <property type="project" value="UniProtKB-UniRule"/>
</dbReference>
<evidence type="ECO:0000256" key="4">
    <source>
        <dbReference type="ARBA" id="ARBA00023235"/>
    </source>
</evidence>
<feature type="domain" description="PpiC" evidence="7">
    <location>
        <begin position="171"/>
        <end position="274"/>
    </location>
</feature>
<keyword evidence="3 5" id="KW-0697">Rotamase</keyword>
<keyword evidence="4 5" id="KW-0413">Isomerase</keyword>
<evidence type="ECO:0000313" key="8">
    <source>
        <dbReference type="EMBL" id="OLQ08081.1"/>
    </source>
</evidence>
<name>A0A1Q9EL64_SYMMI</name>
<comment type="caution">
    <text evidence="8">The sequence shown here is derived from an EMBL/GenBank/DDBJ whole genome shotgun (WGS) entry which is preliminary data.</text>
</comment>
<dbReference type="InterPro" id="IPR043323">
    <property type="entry name" value="PIN4"/>
</dbReference>
<dbReference type="Proteomes" id="UP000186817">
    <property type="component" value="Unassembled WGS sequence"/>
</dbReference>
<organism evidence="8 9">
    <name type="scientific">Symbiodinium microadriaticum</name>
    <name type="common">Dinoflagellate</name>
    <name type="synonym">Zooxanthella microadriatica</name>
    <dbReference type="NCBI Taxonomy" id="2951"/>
    <lineage>
        <taxon>Eukaryota</taxon>
        <taxon>Sar</taxon>
        <taxon>Alveolata</taxon>
        <taxon>Dinophyceae</taxon>
        <taxon>Suessiales</taxon>
        <taxon>Symbiodiniaceae</taxon>
        <taxon>Symbiodinium</taxon>
    </lineage>
</organism>